<dbReference type="Gene3D" id="1.25.10.10">
    <property type="entry name" value="Leucine-rich Repeat Variant"/>
    <property type="match status" value="3"/>
</dbReference>
<dbReference type="InterPro" id="IPR021133">
    <property type="entry name" value="HEAT_type_2"/>
</dbReference>
<protein>
    <recommendedName>
        <fullName evidence="4">HEAT repeat protein</fullName>
    </recommendedName>
</protein>
<dbReference type="InterPro" id="IPR011989">
    <property type="entry name" value="ARM-like"/>
</dbReference>
<dbReference type="InterPro" id="IPR016024">
    <property type="entry name" value="ARM-type_fold"/>
</dbReference>
<evidence type="ECO:0000256" key="1">
    <source>
        <dbReference type="ARBA" id="ARBA00022737"/>
    </source>
</evidence>
<dbReference type="InterPro" id="IPR000357">
    <property type="entry name" value="HEAT"/>
</dbReference>
<evidence type="ECO:0000313" key="3">
    <source>
        <dbReference type="Proteomes" id="UP001500665"/>
    </source>
</evidence>
<dbReference type="SUPFAM" id="SSF48371">
    <property type="entry name" value="ARM repeat"/>
    <property type="match status" value="1"/>
</dbReference>
<keyword evidence="1" id="KW-0677">Repeat</keyword>
<dbReference type="Proteomes" id="UP001500665">
    <property type="component" value="Unassembled WGS sequence"/>
</dbReference>
<dbReference type="Pfam" id="PF02985">
    <property type="entry name" value="HEAT"/>
    <property type="match status" value="1"/>
</dbReference>
<accession>A0ABP4BWR6</accession>
<reference evidence="3" key="1">
    <citation type="journal article" date="2019" name="Int. J. Syst. Evol. Microbiol.">
        <title>The Global Catalogue of Microorganisms (GCM) 10K type strain sequencing project: providing services to taxonomists for standard genome sequencing and annotation.</title>
        <authorList>
            <consortium name="The Broad Institute Genomics Platform"/>
            <consortium name="The Broad Institute Genome Sequencing Center for Infectious Disease"/>
            <person name="Wu L."/>
            <person name="Ma J."/>
        </authorList>
    </citation>
    <scope>NUCLEOTIDE SEQUENCE [LARGE SCALE GENOMIC DNA]</scope>
    <source>
        <strain evidence="3">JCM 10696</strain>
    </source>
</reference>
<sequence>MRTGGGGVGEGMAARLEDVDWSVVISPGTAQRHGPELVLDLWRPEAAEAALRTLRQVCALGEYLYPAAAELLPVLVEAAADPAVSVRARLVECVGEIAATAAGAEAEGRAVRLPAMAYLRTGPRPAPAERARTRRMARDWSQIWDGAVTGLAALLDDPSWEVRRSAATALAQATGRADEVTALLQRRFEAEKATAVAERLVDSVGRLADRTGRPADTVAWLRARLTRDDEARPDVRLAAVRALRHVLPGHDDPAYARAVTGTLLSSGRPFSVRDGDLFDLDASEACAADALLGGDLPGRLALARALLRHGEPRRRTGGIQAAVMLMADRRTAVPALLPDVAALAGDPLPDNRALALRALAMCGTASRPWADAAAARLTPEGEPDPRVRTQALWALCRMGDDRGVPVLAERMAIPAREKRDGFRDWRPESNQGRWRDPEPNFCEMLAPFAAHHGVLLPALMLKMAARHDRIHYPRVLVRWHRDGAPVVPALVGLLDTGHAVWAAHALAAIDPGPVAAGRERPLRGLLGSAEDGGTRRLRGPRDSSSLDPVAYWRLTGDPGPAFATLRSGRLFAWQRDEVCAALGPAAAGEADRLRRELPSAAPARVPFLLRTLWRVTGDPGEAVPALLDLSAPYSRRGPATAESATALMLLAEMAAADPPVAAQASDRLRDALRDPARLGHERTLAIARVLWRAGGRPDEVAPALTFLAARLGEPADRLALFFTRLETLTLLAEVAAADPTAVAPALPGLRSLADADERPLTHRHWRVPVRRHWRSVEADDALRAAVRAVLDAARPG</sequence>
<keyword evidence="3" id="KW-1185">Reference proteome</keyword>
<proteinExistence type="predicted"/>
<comment type="caution">
    <text evidence="2">The sequence shown here is derived from an EMBL/GenBank/DDBJ whole genome shotgun (WGS) entry which is preliminary data.</text>
</comment>
<dbReference type="EMBL" id="BAAAHH010000015">
    <property type="protein sequence ID" value="GAA0955037.1"/>
    <property type="molecule type" value="Genomic_DNA"/>
</dbReference>
<dbReference type="PROSITE" id="PS50077">
    <property type="entry name" value="HEAT_REPEAT"/>
    <property type="match status" value="1"/>
</dbReference>
<organism evidence="2 3">
    <name type="scientific">Actinocorallia libanotica</name>
    <dbReference type="NCBI Taxonomy" id="46162"/>
    <lineage>
        <taxon>Bacteria</taxon>
        <taxon>Bacillati</taxon>
        <taxon>Actinomycetota</taxon>
        <taxon>Actinomycetes</taxon>
        <taxon>Streptosporangiales</taxon>
        <taxon>Thermomonosporaceae</taxon>
        <taxon>Actinocorallia</taxon>
    </lineage>
</organism>
<evidence type="ECO:0000313" key="2">
    <source>
        <dbReference type="EMBL" id="GAA0955037.1"/>
    </source>
</evidence>
<name>A0ABP4BWR6_9ACTN</name>
<dbReference type="InterPro" id="IPR004155">
    <property type="entry name" value="PBS_lyase_HEAT"/>
</dbReference>
<gene>
    <name evidence="2" type="ORF">GCM10009550_39240</name>
</gene>
<dbReference type="SMART" id="SM00567">
    <property type="entry name" value="EZ_HEAT"/>
    <property type="match status" value="3"/>
</dbReference>
<evidence type="ECO:0008006" key="4">
    <source>
        <dbReference type="Google" id="ProtNLM"/>
    </source>
</evidence>